<dbReference type="OrthoDB" id="9801651at2"/>
<dbReference type="SUPFAM" id="SSF47384">
    <property type="entry name" value="Homodimeric domain of signal transducing histidine kinase"/>
    <property type="match status" value="1"/>
</dbReference>
<dbReference type="InterPro" id="IPR007892">
    <property type="entry name" value="CHASE4"/>
</dbReference>
<evidence type="ECO:0000256" key="8">
    <source>
        <dbReference type="ARBA" id="ARBA00022777"/>
    </source>
</evidence>
<dbReference type="Gene3D" id="3.30.565.10">
    <property type="entry name" value="Histidine kinase-like ATPase, C-terminal domain"/>
    <property type="match status" value="1"/>
</dbReference>
<dbReference type="PROSITE" id="PS50109">
    <property type="entry name" value="HIS_KIN"/>
    <property type="match status" value="1"/>
</dbReference>
<comment type="caution">
    <text evidence="15">The sequence shown here is derived from an EMBL/GenBank/DDBJ whole genome shotgun (WGS) entry which is preliminary data.</text>
</comment>
<keyword evidence="10 13" id="KW-1133">Transmembrane helix</keyword>
<evidence type="ECO:0000256" key="3">
    <source>
        <dbReference type="ARBA" id="ARBA00012438"/>
    </source>
</evidence>
<name>A0A501WRF5_9RHOB</name>
<dbReference type="SUPFAM" id="SSF55874">
    <property type="entry name" value="ATPase domain of HSP90 chaperone/DNA topoisomerase II/histidine kinase"/>
    <property type="match status" value="1"/>
</dbReference>
<keyword evidence="12 13" id="KW-0472">Membrane</keyword>
<protein>
    <recommendedName>
        <fullName evidence="3">histidine kinase</fullName>
        <ecNumber evidence="3">2.7.13.3</ecNumber>
    </recommendedName>
</protein>
<dbReference type="InterPro" id="IPR004358">
    <property type="entry name" value="Sig_transdc_His_kin-like_C"/>
</dbReference>
<organism evidence="15 16">
    <name type="scientific">Amaricoccus solimangrovi</name>
    <dbReference type="NCBI Taxonomy" id="2589815"/>
    <lineage>
        <taxon>Bacteria</taxon>
        <taxon>Pseudomonadati</taxon>
        <taxon>Pseudomonadota</taxon>
        <taxon>Alphaproteobacteria</taxon>
        <taxon>Rhodobacterales</taxon>
        <taxon>Paracoccaceae</taxon>
        <taxon>Amaricoccus</taxon>
    </lineage>
</organism>
<dbReference type="Pfam" id="PF02518">
    <property type="entry name" value="HATPase_c"/>
    <property type="match status" value="1"/>
</dbReference>
<keyword evidence="16" id="KW-1185">Reference proteome</keyword>
<dbReference type="EC" id="2.7.13.3" evidence="3"/>
<gene>
    <name evidence="15" type="ORF">FJM51_09175</name>
</gene>
<comment type="subcellular location">
    <subcellularLocation>
        <location evidence="2">Membrane</location>
    </subcellularLocation>
</comment>
<dbReference type="GO" id="GO:0000155">
    <property type="term" value="F:phosphorelay sensor kinase activity"/>
    <property type="evidence" value="ECO:0007669"/>
    <property type="project" value="InterPro"/>
</dbReference>
<evidence type="ECO:0000256" key="10">
    <source>
        <dbReference type="ARBA" id="ARBA00022989"/>
    </source>
</evidence>
<dbReference type="SMART" id="SM00387">
    <property type="entry name" value="HATPase_c"/>
    <property type="match status" value="1"/>
</dbReference>
<evidence type="ECO:0000256" key="2">
    <source>
        <dbReference type="ARBA" id="ARBA00004370"/>
    </source>
</evidence>
<dbReference type="GO" id="GO:0009927">
    <property type="term" value="F:histidine phosphotransfer kinase activity"/>
    <property type="evidence" value="ECO:0007669"/>
    <property type="project" value="TreeGrafter"/>
</dbReference>
<dbReference type="EMBL" id="VFRP01000007">
    <property type="protein sequence ID" value="TPE51402.1"/>
    <property type="molecule type" value="Genomic_DNA"/>
</dbReference>
<dbReference type="InterPro" id="IPR036890">
    <property type="entry name" value="HATPase_C_sf"/>
</dbReference>
<dbReference type="CDD" id="cd00082">
    <property type="entry name" value="HisKA"/>
    <property type="match status" value="1"/>
</dbReference>
<dbReference type="SMART" id="SM00388">
    <property type="entry name" value="HisKA"/>
    <property type="match status" value="1"/>
</dbReference>
<evidence type="ECO:0000256" key="13">
    <source>
        <dbReference type="SAM" id="Phobius"/>
    </source>
</evidence>
<reference evidence="15 16" key="1">
    <citation type="submission" date="2019-06" db="EMBL/GenBank/DDBJ databases">
        <title>A novel bacterium of genus Amaricoccus, isolated from marine sediment.</title>
        <authorList>
            <person name="Huang H."/>
            <person name="Mo K."/>
            <person name="Hu Y."/>
        </authorList>
    </citation>
    <scope>NUCLEOTIDE SEQUENCE [LARGE SCALE GENOMIC DNA]</scope>
    <source>
        <strain evidence="15 16">HB172011</strain>
    </source>
</reference>
<evidence type="ECO:0000256" key="1">
    <source>
        <dbReference type="ARBA" id="ARBA00000085"/>
    </source>
</evidence>
<evidence type="ECO:0000256" key="11">
    <source>
        <dbReference type="ARBA" id="ARBA00023012"/>
    </source>
</evidence>
<dbReference type="InterPro" id="IPR003661">
    <property type="entry name" value="HisK_dim/P_dom"/>
</dbReference>
<dbReference type="PANTHER" id="PTHR43047:SF72">
    <property type="entry name" value="OSMOSENSING HISTIDINE PROTEIN KINASE SLN1"/>
    <property type="match status" value="1"/>
</dbReference>
<dbReference type="Gene3D" id="1.10.287.130">
    <property type="match status" value="1"/>
</dbReference>
<dbReference type="Proteomes" id="UP000319255">
    <property type="component" value="Unassembled WGS sequence"/>
</dbReference>
<keyword evidence="4" id="KW-0597">Phosphoprotein</keyword>
<evidence type="ECO:0000259" key="14">
    <source>
        <dbReference type="PROSITE" id="PS50109"/>
    </source>
</evidence>
<sequence>MGAGKEDDGARILSLSRKLAAIHAAGVALLLFVVISATLWISAEHNSLARVGSEELVSSGVNALRNRLGTLVRDYSIWDDAYENILADDRAWIYRNIGNAATEIGTVDLIEFVRAAGGPPFGWRASSPPGGETEILPASLLNRILRELDPRDPERDMPGTLLAEYDGAPWIFSLALVRPVAGMPPGVPPEALPRQIHGYQLTRERLARIGRELLIDDIRLEPGDAVPDGSARLPLRNELGRVIGQVVWTPPRPGASILRRVAPPLGLALAAVMVIGLVSSRSAVRAAERLEEALDAAKAADRSKTEFLSNVSHELRTPMNGILGVAQLLRTTPLDAEQRELLEILFSSANTQMALISDLLDLSRIENGNRELSSEPFEPAAILRDVSDMIRVAAAKKGVGFTADFDALTGLALTGDARAFRQILTNLLGNAVKFTDAGGVTLRAEVRGGDGNGDGDGNGAWLLVVSIADTGRGIAAAALPRIFDRFYQVDGSPTRAAEGTGLGLAISQSLARMMGGRIEVESRLGAGSTFVFSAPFDLAEARAGDLDAA</sequence>
<evidence type="ECO:0000313" key="16">
    <source>
        <dbReference type="Proteomes" id="UP000319255"/>
    </source>
</evidence>
<keyword evidence="9" id="KW-0067">ATP-binding</keyword>
<accession>A0A501WRF5</accession>
<evidence type="ECO:0000256" key="4">
    <source>
        <dbReference type="ARBA" id="ARBA00022553"/>
    </source>
</evidence>
<evidence type="ECO:0000256" key="6">
    <source>
        <dbReference type="ARBA" id="ARBA00022692"/>
    </source>
</evidence>
<feature type="transmembrane region" description="Helical" evidence="13">
    <location>
        <begin position="20"/>
        <end position="41"/>
    </location>
</feature>
<keyword evidence="11" id="KW-0902">Two-component regulatory system</keyword>
<dbReference type="InterPro" id="IPR036097">
    <property type="entry name" value="HisK_dim/P_sf"/>
</dbReference>
<dbReference type="GO" id="GO:0005524">
    <property type="term" value="F:ATP binding"/>
    <property type="evidence" value="ECO:0007669"/>
    <property type="project" value="UniProtKB-KW"/>
</dbReference>
<dbReference type="FunFam" id="1.10.287.130:FF:000004">
    <property type="entry name" value="Ethylene receptor 1"/>
    <property type="match status" value="1"/>
</dbReference>
<evidence type="ECO:0000256" key="7">
    <source>
        <dbReference type="ARBA" id="ARBA00022741"/>
    </source>
</evidence>
<dbReference type="PRINTS" id="PR00344">
    <property type="entry name" value="BCTRLSENSOR"/>
</dbReference>
<keyword evidence="6 13" id="KW-0812">Transmembrane</keyword>
<keyword evidence="5" id="KW-0808">Transferase</keyword>
<comment type="catalytic activity">
    <reaction evidence="1">
        <text>ATP + protein L-histidine = ADP + protein N-phospho-L-histidine.</text>
        <dbReference type="EC" id="2.7.13.3"/>
    </reaction>
</comment>
<keyword evidence="8" id="KW-0418">Kinase</keyword>
<dbReference type="Pfam" id="PF05228">
    <property type="entry name" value="CHASE4"/>
    <property type="match status" value="1"/>
</dbReference>
<feature type="domain" description="Histidine kinase" evidence="14">
    <location>
        <begin position="310"/>
        <end position="538"/>
    </location>
</feature>
<dbReference type="InterPro" id="IPR003594">
    <property type="entry name" value="HATPase_dom"/>
</dbReference>
<evidence type="ECO:0000256" key="9">
    <source>
        <dbReference type="ARBA" id="ARBA00022840"/>
    </source>
</evidence>
<keyword evidence="7" id="KW-0547">Nucleotide-binding</keyword>
<evidence type="ECO:0000313" key="15">
    <source>
        <dbReference type="EMBL" id="TPE51402.1"/>
    </source>
</evidence>
<dbReference type="CDD" id="cd16922">
    <property type="entry name" value="HATPase_EvgS-ArcB-TorS-like"/>
    <property type="match status" value="1"/>
</dbReference>
<evidence type="ECO:0000256" key="5">
    <source>
        <dbReference type="ARBA" id="ARBA00022679"/>
    </source>
</evidence>
<dbReference type="AlphaFoldDB" id="A0A501WRF5"/>
<dbReference type="RefSeq" id="WP_140453838.1">
    <property type="nucleotide sequence ID" value="NZ_VFRP01000007.1"/>
</dbReference>
<dbReference type="FunFam" id="3.30.565.10:FF:000010">
    <property type="entry name" value="Sensor histidine kinase RcsC"/>
    <property type="match status" value="1"/>
</dbReference>
<dbReference type="Pfam" id="PF00512">
    <property type="entry name" value="HisKA"/>
    <property type="match status" value="1"/>
</dbReference>
<evidence type="ECO:0000256" key="12">
    <source>
        <dbReference type="ARBA" id="ARBA00023136"/>
    </source>
</evidence>
<proteinExistence type="predicted"/>
<dbReference type="PANTHER" id="PTHR43047">
    <property type="entry name" value="TWO-COMPONENT HISTIDINE PROTEIN KINASE"/>
    <property type="match status" value="1"/>
</dbReference>
<dbReference type="GO" id="GO:0005886">
    <property type="term" value="C:plasma membrane"/>
    <property type="evidence" value="ECO:0007669"/>
    <property type="project" value="TreeGrafter"/>
</dbReference>
<dbReference type="InterPro" id="IPR005467">
    <property type="entry name" value="His_kinase_dom"/>
</dbReference>